<dbReference type="GO" id="GO:0046870">
    <property type="term" value="F:cadmium ion binding"/>
    <property type="evidence" value="ECO:0007669"/>
    <property type="project" value="TreeGrafter"/>
</dbReference>
<dbReference type="EMBL" id="LIZX01000069">
    <property type="protein sequence ID" value="KPJ66924.1"/>
    <property type="molecule type" value="Genomic_DNA"/>
</dbReference>
<dbReference type="GO" id="GO:0008270">
    <property type="term" value="F:zinc ion binding"/>
    <property type="evidence" value="ECO:0007669"/>
    <property type="project" value="TreeGrafter"/>
</dbReference>
<evidence type="ECO:0000259" key="1">
    <source>
        <dbReference type="PROSITE" id="PS50151"/>
    </source>
</evidence>
<dbReference type="Gene3D" id="4.10.860.10">
    <property type="entry name" value="UVR domain"/>
    <property type="match status" value="1"/>
</dbReference>
<name>A0A0S7XYG4_UNCSA</name>
<dbReference type="InterPro" id="IPR001943">
    <property type="entry name" value="UVR_dom"/>
</dbReference>
<evidence type="ECO:0000313" key="2">
    <source>
        <dbReference type="EMBL" id="KPJ66924.1"/>
    </source>
</evidence>
<dbReference type="PIRSF" id="PIRSF015034">
    <property type="entry name" value="YacH"/>
    <property type="match status" value="1"/>
</dbReference>
<dbReference type="PATRIC" id="fig|1703775.3.peg.3037"/>
<dbReference type="GO" id="GO:1990169">
    <property type="term" value="P:stress response to copper ion"/>
    <property type="evidence" value="ECO:0007669"/>
    <property type="project" value="TreeGrafter"/>
</dbReference>
<dbReference type="GO" id="GO:0005507">
    <property type="term" value="F:copper ion binding"/>
    <property type="evidence" value="ECO:0007669"/>
    <property type="project" value="TreeGrafter"/>
</dbReference>
<dbReference type="PANTHER" id="PTHR38430:SF1">
    <property type="entry name" value="PROTEIN-ARGININE KINASE ACTIVATOR PROTEIN"/>
    <property type="match status" value="1"/>
</dbReference>
<comment type="caution">
    <text evidence="2">The sequence shown here is derived from an EMBL/GenBank/DDBJ whole genome shotgun (WGS) entry which is preliminary data.</text>
</comment>
<sequence length="167" mass="19145">MLCQDCGKKEATVHLTQVINDEKVELHLCRECAEKRRFHTPFEEGVPFPLAEFLASMLDQSLIKKPSKVSDKKCPTCGMYFSDFSKTGRLGCGNCYATFRSQLNDLLRKIHGSTKHQGKVPHMPGDVMKSLREERKLQEELKKAVEEEDFEKAAQLRDRIKTLSNKK</sequence>
<dbReference type="SUPFAM" id="SSF46600">
    <property type="entry name" value="C-terminal UvrC-binding domain of UvrB"/>
    <property type="match status" value="1"/>
</dbReference>
<dbReference type="AlphaFoldDB" id="A0A0S7XYG4"/>
<protein>
    <recommendedName>
        <fullName evidence="1">UVR domain-containing protein</fullName>
    </recommendedName>
</protein>
<dbReference type="Pfam" id="PF02151">
    <property type="entry name" value="UVR"/>
    <property type="match status" value="1"/>
</dbReference>
<dbReference type="GO" id="GO:0050897">
    <property type="term" value="F:cobalt ion binding"/>
    <property type="evidence" value="ECO:0007669"/>
    <property type="project" value="TreeGrafter"/>
</dbReference>
<proteinExistence type="predicted"/>
<gene>
    <name evidence="2" type="ORF">AMJ44_07655</name>
</gene>
<reference evidence="2 3" key="1">
    <citation type="journal article" date="2015" name="Microbiome">
        <title>Genomic resolution of linkages in carbon, nitrogen, and sulfur cycling among widespread estuary sediment bacteria.</title>
        <authorList>
            <person name="Baker B.J."/>
            <person name="Lazar C.S."/>
            <person name="Teske A.P."/>
            <person name="Dick G.J."/>
        </authorList>
    </citation>
    <scope>NUCLEOTIDE SEQUENCE [LARGE SCALE GENOMIC DNA]</scope>
    <source>
        <strain evidence="2">DG_54_3</strain>
    </source>
</reference>
<dbReference type="InterPro" id="IPR036876">
    <property type="entry name" value="UVR_dom_sf"/>
</dbReference>
<evidence type="ECO:0000313" key="3">
    <source>
        <dbReference type="Proteomes" id="UP000051861"/>
    </source>
</evidence>
<feature type="domain" description="UVR" evidence="1">
    <location>
        <begin position="131"/>
        <end position="166"/>
    </location>
</feature>
<dbReference type="GO" id="GO:1990170">
    <property type="term" value="P:stress response to cadmium ion"/>
    <property type="evidence" value="ECO:0007669"/>
    <property type="project" value="TreeGrafter"/>
</dbReference>
<organism evidence="2 3">
    <name type="scientific">candidate division WOR-1 bacterium DG_54_3</name>
    <dbReference type="NCBI Taxonomy" id="1703775"/>
    <lineage>
        <taxon>Bacteria</taxon>
        <taxon>Bacillati</taxon>
        <taxon>Saganbacteria</taxon>
    </lineage>
</organism>
<dbReference type="PROSITE" id="PS50151">
    <property type="entry name" value="UVR"/>
    <property type="match status" value="1"/>
</dbReference>
<accession>A0A0S7XYG4</accession>
<dbReference type="InterPro" id="IPR025542">
    <property type="entry name" value="YacH"/>
</dbReference>
<dbReference type="Proteomes" id="UP000051861">
    <property type="component" value="Unassembled WGS sequence"/>
</dbReference>
<dbReference type="PANTHER" id="PTHR38430">
    <property type="entry name" value="PROTEIN-ARGININE KINASE ACTIVATOR PROTEIN"/>
    <property type="match status" value="1"/>
</dbReference>